<reference evidence="2 3" key="1">
    <citation type="journal article" date="2016" name="Nat. Commun.">
        <title>Thousands of microbial genomes shed light on interconnected biogeochemical processes in an aquifer system.</title>
        <authorList>
            <person name="Anantharaman K."/>
            <person name="Brown C.T."/>
            <person name="Hug L.A."/>
            <person name="Sharon I."/>
            <person name="Castelle C.J."/>
            <person name="Probst A.J."/>
            <person name="Thomas B.C."/>
            <person name="Singh A."/>
            <person name="Wilkins M.J."/>
            <person name="Karaoz U."/>
            <person name="Brodie E.L."/>
            <person name="Williams K.H."/>
            <person name="Hubbard S.S."/>
            <person name="Banfield J.F."/>
        </authorList>
    </citation>
    <scope>NUCLEOTIDE SEQUENCE [LARGE SCALE GENOMIC DNA]</scope>
</reference>
<gene>
    <name evidence="2" type="ORF">A3I31_00830</name>
</gene>
<organism evidence="2 3">
    <name type="scientific">Candidatus Colwellbacteria bacterium RIFCSPLOWO2_02_FULL_44_20b</name>
    <dbReference type="NCBI Taxonomy" id="1797691"/>
    <lineage>
        <taxon>Bacteria</taxon>
        <taxon>Candidatus Colwelliibacteriota</taxon>
    </lineage>
</organism>
<dbReference type="InterPro" id="IPR036397">
    <property type="entry name" value="RNaseH_sf"/>
</dbReference>
<dbReference type="Proteomes" id="UP000178808">
    <property type="component" value="Unassembled WGS sequence"/>
</dbReference>
<dbReference type="GO" id="GO:0004523">
    <property type="term" value="F:RNA-DNA hybrid ribonuclease activity"/>
    <property type="evidence" value="ECO:0007669"/>
    <property type="project" value="InterPro"/>
</dbReference>
<feature type="domain" description="RNase H type-1" evidence="1">
    <location>
        <begin position="1"/>
        <end position="140"/>
    </location>
</feature>
<protein>
    <recommendedName>
        <fullName evidence="1">RNase H type-1 domain-containing protein</fullName>
    </recommendedName>
</protein>
<accession>A0A1G1Z8B2</accession>
<dbReference type="PROSITE" id="PS50879">
    <property type="entry name" value="RNASE_H_1"/>
    <property type="match status" value="1"/>
</dbReference>
<name>A0A1G1Z8B2_9BACT</name>
<comment type="caution">
    <text evidence="2">The sequence shown here is derived from an EMBL/GenBank/DDBJ whole genome shotgun (WGS) entry which is preliminary data.</text>
</comment>
<dbReference type="GO" id="GO:0003676">
    <property type="term" value="F:nucleic acid binding"/>
    <property type="evidence" value="ECO:0007669"/>
    <property type="project" value="InterPro"/>
</dbReference>
<evidence type="ECO:0000259" key="1">
    <source>
        <dbReference type="PROSITE" id="PS50879"/>
    </source>
</evidence>
<dbReference type="Gene3D" id="3.30.420.10">
    <property type="entry name" value="Ribonuclease H-like superfamily/Ribonuclease H"/>
    <property type="match status" value="1"/>
</dbReference>
<dbReference type="PANTHER" id="PTHR46387:SF2">
    <property type="entry name" value="RIBONUCLEASE HI"/>
    <property type="match status" value="1"/>
</dbReference>
<dbReference type="SUPFAM" id="SSF53098">
    <property type="entry name" value="Ribonuclease H-like"/>
    <property type="match status" value="1"/>
</dbReference>
<dbReference type="EMBL" id="MHIZ01000002">
    <property type="protein sequence ID" value="OGY60893.1"/>
    <property type="molecule type" value="Genomic_DNA"/>
</dbReference>
<dbReference type="CDD" id="cd09279">
    <property type="entry name" value="RNase_HI_like"/>
    <property type="match status" value="1"/>
</dbReference>
<proteinExistence type="predicted"/>
<sequence>MNNKIIIYTDGGARGNPGPAAIGVVVHGEFVEPIGTKKYAETIGETTNNVAEYQALIFGLKKARQLLGKEKAKEANIEVRTDSELIAKQLKGEYRVKEEDLKPLFIDVWNLKQDFKTVEFVHIPREKNREADELVNKALDGKKEVKNGLF</sequence>
<dbReference type="Pfam" id="PF13456">
    <property type="entry name" value="RVT_3"/>
    <property type="match status" value="1"/>
</dbReference>
<dbReference type="AlphaFoldDB" id="A0A1G1Z8B2"/>
<evidence type="ECO:0000313" key="2">
    <source>
        <dbReference type="EMBL" id="OGY60893.1"/>
    </source>
</evidence>
<dbReference type="InterPro" id="IPR002156">
    <property type="entry name" value="RNaseH_domain"/>
</dbReference>
<dbReference type="PANTHER" id="PTHR46387">
    <property type="entry name" value="POLYNUCLEOTIDYL TRANSFERASE, RIBONUCLEASE H-LIKE SUPERFAMILY PROTEIN"/>
    <property type="match status" value="1"/>
</dbReference>
<dbReference type="InterPro" id="IPR012337">
    <property type="entry name" value="RNaseH-like_sf"/>
</dbReference>
<evidence type="ECO:0000313" key="3">
    <source>
        <dbReference type="Proteomes" id="UP000178808"/>
    </source>
</evidence>